<reference evidence="1 2" key="1">
    <citation type="submission" date="2013-09" db="EMBL/GenBank/DDBJ databases">
        <title>High correlation between genotypes and phenotypes of environmental bacteria Comamonas testosteroni strains.</title>
        <authorList>
            <person name="Liu L."/>
            <person name="Zhu W."/>
            <person name="Xia X."/>
            <person name="Xu B."/>
            <person name="Luo M."/>
            <person name="Wang G."/>
        </authorList>
    </citation>
    <scope>NUCLEOTIDE SEQUENCE [LARGE SCALE GENOMIC DNA]</scope>
    <source>
        <strain evidence="1 2">JL14</strain>
    </source>
</reference>
<keyword evidence="1" id="KW-0378">Hydrolase</keyword>
<name>A0A0E3BE31_9BURK</name>
<gene>
    <name evidence="1" type="ORF">P245_15285</name>
</gene>
<evidence type="ECO:0000313" key="2">
    <source>
        <dbReference type="Proteomes" id="UP000029567"/>
    </source>
</evidence>
<sequence length="122" mass="13998">MPQRPNRPCRHRGCNAIHRNANGYCDQHQEQAQQAKRGSAGQFSAWYTTTKWRALRKRQLAAEPLCAYCMRSGKVEEAVVCDHITPHRGDPEMFWTGPFQSLCLSCHNSEKQREERSAKGKP</sequence>
<dbReference type="EMBL" id="AWTN01000095">
    <property type="protein sequence ID" value="KGG90683.1"/>
    <property type="molecule type" value="Genomic_DNA"/>
</dbReference>
<organism evidence="1 2">
    <name type="scientific">Comamonas thiooxydans</name>
    <dbReference type="NCBI Taxonomy" id="363952"/>
    <lineage>
        <taxon>Bacteria</taxon>
        <taxon>Pseudomonadati</taxon>
        <taxon>Pseudomonadota</taxon>
        <taxon>Betaproteobacteria</taxon>
        <taxon>Burkholderiales</taxon>
        <taxon>Comamonadaceae</taxon>
        <taxon>Comamonas</taxon>
    </lineage>
</organism>
<evidence type="ECO:0000313" key="1">
    <source>
        <dbReference type="EMBL" id="KGG90683.1"/>
    </source>
</evidence>
<dbReference type="Proteomes" id="UP000029567">
    <property type="component" value="Unassembled WGS sequence"/>
</dbReference>
<proteinExistence type="predicted"/>
<accession>A0A0E3BE31</accession>
<keyword evidence="1" id="KW-0255">Endonuclease</keyword>
<comment type="caution">
    <text evidence="1">The sequence shown here is derived from an EMBL/GenBank/DDBJ whole genome shotgun (WGS) entry which is preliminary data.</text>
</comment>
<dbReference type="AlphaFoldDB" id="A0A0E3BE31"/>
<dbReference type="GO" id="GO:0004519">
    <property type="term" value="F:endonuclease activity"/>
    <property type="evidence" value="ECO:0007669"/>
    <property type="project" value="UniProtKB-KW"/>
</dbReference>
<keyword evidence="1" id="KW-0540">Nuclease</keyword>
<protein>
    <submittedName>
        <fullName evidence="1">HNH endonuclease</fullName>
    </submittedName>
</protein>